<keyword evidence="1" id="KW-0812">Transmembrane</keyword>
<evidence type="ECO:0000256" key="1">
    <source>
        <dbReference type="SAM" id="Phobius"/>
    </source>
</evidence>
<dbReference type="EMBL" id="JRUN01000007">
    <property type="protein sequence ID" value="KHD86315.1"/>
    <property type="molecule type" value="Genomic_DNA"/>
</dbReference>
<accession>A0A0A6VDJ9</accession>
<dbReference type="Proteomes" id="UP000030588">
    <property type="component" value="Unassembled WGS sequence"/>
</dbReference>
<feature type="signal peptide" evidence="2">
    <location>
        <begin position="1"/>
        <end position="26"/>
    </location>
</feature>
<dbReference type="RefSeq" id="WP_035353437.1">
    <property type="nucleotide sequence ID" value="NZ_JRUN01000007.1"/>
</dbReference>
<evidence type="ECO:0000313" key="4">
    <source>
        <dbReference type="Proteomes" id="UP000030588"/>
    </source>
</evidence>
<reference evidence="3 4" key="1">
    <citation type="submission" date="2014-10" db="EMBL/GenBank/DDBJ databases">
        <title>Draft genome of phytase producing Bacillus ginsengihumi strain M2.11.</title>
        <authorList>
            <person name="Toymentseva A."/>
            <person name="Boulygina E.A."/>
            <person name="Kazakov S.V."/>
            <person name="Kayumov I."/>
            <person name="Suleimanova A.D."/>
            <person name="Mardanova A.M."/>
            <person name="Maria S.N."/>
            <person name="Sergey M.Y."/>
            <person name="Sharipova M.R."/>
        </authorList>
    </citation>
    <scope>NUCLEOTIDE SEQUENCE [LARGE SCALE GENOMIC DNA]</scope>
    <source>
        <strain evidence="3 4">M2.11</strain>
    </source>
</reference>
<comment type="caution">
    <text evidence="3">The sequence shown here is derived from an EMBL/GenBank/DDBJ whole genome shotgun (WGS) entry which is preliminary data.</text>
</comment>
<evidence type="ECO:0000256" key="2">
    <source>
        <dbReference type="SAM" id="SignalP"/>
    </source>
</evidence>
<keyword evidence="2" id="KW-0732">Signal</keyword>
<feature type="chain" id="PRO_5002022953" evidence="2">
    <location>
        <begin position="27"/>
        <end position="75"/>
    </location>
</feature>
<proteinExistence type="predicted"/>
<sequence>MKMAKNILYSFFTLLLVFGLPIGAHAKASDDQQASTVSSSLQSSMNQTMKPFLDKREIKIFLILVTILILVTVKM</sequence>
<protein>
    <submittedName>
        <fullName evidence="3">Uncharacterized protein</fullName>
    </submittedName>
</protein>
<dbReference type="AlphaFoldDB" id="A0A0A6VDJ9"/>
<name>A0A0A6VDJ9_9BACI</name>
<keyword evidence="1" id="KW-0472">Membrane</keyword>
<evidence type="ECO:0000313" key="3">
    <source>
        <dbReference type="EMBL" id="KHD86315.1"/>
    </source>
</evidence>
<gene>
    <name evidence="3" type="ORF">NG54_03950</name>
</gene>
<keyword evidence="1" id="KW-1133">Transmembrane helix</keyword>
<feature type="transmembrane region" description="Helical" evidence="1">
    <location>
        <begin position="58"/>
        <end position="73"/>
    </location>
</feature>
<organism evidence="3 4">
    <name type="scientific">Heyndrickxia ginsengihumi</name>
    <dbReference type="NCBI Taxonomy" id="363870"/>
    <lineage>
        <taxon>Bacteria</taxon>
        <taxon>Bacillati</taxon>
        <taxon>Bacillota</taxon>
        <taxon>Bacilli</taxon>
        <taxon>Bacillales</taxon>
        <taxon>Bacillaceae</taxon>
        <taxon>Heyndrickxia</taxon>
    </lineage>
</organism>